<evidence type="ECO:0000256" key="11">
    <source>
        <dbReference type="ARBA" id="ARBA00023136"/>
    </source>
</evidence>
<comment type="subcellular location">
    <subcellularLocation>
        <location evidence="1">Mitochondrion inner membrane</location>
        <topology evidence="1">Multi-pass membrane protein</topology>
    </subcellularLocation>
</comment>
<evidence type="ECO:0000256" key="3">
    <source>
        <dbReference type="ARBA" id="ARBA00022617"/>
    </source>
</evidence>
<comment type="similarity">
    <text evidence="2">Belongs to the cytochrome b560 family.</text>
</comment>
<keyword evidence="3" id="KW-0349">Heme</keyword>
<keyword evidence="13" id="KW-0830">Ubiquinone</keyword>
<dbReference type="EMBL" id="LASV01000167">
    <property type="protein sequence ID" value="KKA21823.1"/>
    <property type="molecule type" value="Genomic_DNA"/>
</dbReference>
<feature type="transmembrane region" description="Helical" evidence="12">
    <location>
        <begin position="85"/>
        <end position="108"/>
    </location>
</feature>
<evidence type="ECO:0000256" key="12">
    <source>
        <dbReference type="SAM" id="Phobius"/>
    </source>
</evidence>
<dbReference type="InterPro" id="IPR018495">
    <property type="entry name" value="Succ_DH_cyt_bsu_CS"/>
</dbReference>
<keyword evidence="14" id="KW-1185">Reference proteome</keyword>
<dbReference type="FunFam" id="1.20.1300.10:FF:000008">
    <property type="entry name" value="Succinate dehydrogenase cytochrome b560 subunit"/>
    <property type="match status" value="1"/>
</dbReference>
<dbReference type="GO" id="GO:0009055">
    <property type="term" value="F:electron transfer activity"/>
    <property type="evidence" value="ECO:0007669"/>
    <property type="project" value="InterPro"/>
</dbReference>
<dbReference type="InterPro" id="IPR014314">
    <property type="entry name" value="Succ_DH_cytb556"/>
</dbReference>
<dbReference type="InterPro" id="IPR000701">
    <property type="entry name" value="SuccDH_FuR_B_TM-su"/>
</dbReference>
<name>A0A0F4YW25_RASE3</name>
<dbReference type="NCBIfam" id="TIGR02970">
    <property type="entry name" value="succ_dehyd_cytB"/>
    <property type="match status" value="1"/>
</dbReference>
<keyword evidence="4 12" id="KW-0812">Transmembrane</keyword>
<dbReference type="GO" id="GO:0046872">
    <property type="term" value="F:metal ion binding"/>
    <property type="evidence" value="ECO:0007669"/>
    <property type="project" value="UniProtKB-KW"/>
</dbReference>
<keyword evidence="5" id="KW-0479">Metal-binding</keyword>
<dbReference type="GO" id="GO:0006099">
    <property type="term" value="P:tricarboxylic acid cycle"/>
    <property type="evidence" value="ECO:0007669"/>
    <property type="project" value="InterPro"/>
</dbReference>
<feature type="transmembrane region" description="Helical" evidence="12">
    <location>
        <begin position="120"/>
        <end position="145"/>
    </location>
</feature>
<sequence>MISQKVAQQSLRRLAVQPSSALTSSVTKFASPAAIATGRYMQMRPTSSTTNTTDPTKILAQQRLNRPVSPHLSIYRPQITWYLSALHRITGTLASAGLYAFATAYVAAPLFGWHLESASIAAAFGALPIAAKFLVKLGLALPVTFHSFNGVRHLIWDLGRQFTNKQVIRTGWTVVGLSVSTALLFALL</sequence>
<dbReference type="PROSITE" id="PS01001">
    <property type="entry name" value="SDH_CYT_2"/>
    <property type="match status" value="1"/>
</dbReference>
<dbReference type="OrthoDB" id="588261at2759"/>
<dbReference type="EC" id="1.3.5.1" evidence="13"/>
<dbReference type="STRING" id="1408163.A0A0F4YW25"/>
<evidence type="ECO:0000256" key="7">
    <source>
        <dbReference type="ARBA" id="ARBA00022946"/>
    </source>
</evidence>
<evidence type="ECO:0000256" key="2">
    <source>
        <dbReference type="ARBA" id="ARBA00007244"/>
    </source>
</evidence>
<keyword evidence="6" id="KW-0999">Mitochondrion inner membrane</keyword>
<dbReference type="RefSeq" id="XP_013328435.1">
    <property type="nucleotide sequence ID" value="XM_013472981.1"/>
</dbReference>
<evidence type="ECO:0000256" key="8">
    <source>
        <dbReference type="ARBA" id="ARBA00022989"/>
    </source>
</evidence>
<accession>A0A0F4YW25</accession>
<comment type="caution">
    <text evidence="13">The sequence shown here is derived from an EMBL/GenBank/DDBJ whole genome shotgun (WGS) entry which is preliminary data.</text>
</comment>
<dbReference type="InterPro" id="IPR034804">
    <property type="entry name" value="SQR/QFR_C/D"/>
</dbReference>
<keyword evidence="10" id="KW-0496">Mitochondrion</keyword>
<keyword evidence="11 12" id="KW-0472">Membrane</keyword>
<evidence type="ECO:0000256" key="4">
    <source>
        <dbReference type="ARBA" id="ARBA00022692"/>
    </source>
</evidence>
<keyword evidence="8 12" id="KW-1133">Transmembrane helix</keyword>
<dbReference type="PANTHER" id="PTHR10978">
    <property type="entry name" value="SUCCINATE DEHYDROGENASE CYTOCHROME B560 SUBUNIT"/>
    <property type="match status" value="1"/>
</dbReference>
<evidence type="ECO:0000256" key="9">
    <source>
        <dbReference type="ARBA" id="ARBA00023004"/>
    </source>
</evidence>
<evidence type="ECO:0000313" key="13">
    <source>
        <dbReference type="EMBL" id="KKA21823.1"/>
    </source>
</evidence>
<keyword evidence="9" id="KW-0408">Iron</keyword>
<dbReference type="Gene3D" id="1.20.1300.10">
    <property type="entry name" value="Fumarate reductase/succinate dehydrogenase, transmembrane subunit"/>
    <property type="match status" value="1"/>
</dbReference>
<dbReference type="PROSITE" id="PS01000">
    <property type="entry name" value="SDH_CYT_1"/>
    <property type="match status" value="1"/>
</dbReference>
<feature type="transmembrane region" description="Helical" evidence="12">
    <location>
        <begin position="166"/>
        <end position="187"/>
    </location>
</feature>
<dbReference type="GeneID" id="25316517"/>
<dbReference type="GO" id="GO:0008177">
    <property type="term" value="F:succinate dehydrogenase (quinone) activity"/>
    <property type="evidence" value="ECO:0007669"/>
    <property type="project" value="UniProtKB-EC"/>
</dbReference>
<evidence type="ECO:0000256" key="6">
    <source>
        <dbReference type="ARBA" id="ARBA00022792"/>
    </source>
</evidence>
<dbReference type="AlphaFoldDB" id="A0A0F4YW25"/>
<protein>
    <submittedName>
        <fullName evidence="13">Succinate dehydrogenase (Ubiquinone)</fullName>
        <ecNumber evidence="13">1.3.5.1</ecNumber>
    </submittedName>
</protein>
<keyword evidence="7" id="KW-0809">Transit peptide</keyword>
<dbReference type="GO" id="GO:0006121">
    <property type="term" value="P:mitochondrial electron transport, succinate to ubiquinone"/>
    <property type="evidence" value="ECO:0007669"/>
    <property type="project" value="TreeGrafter"/>
</dbReference>
<gene>
    <name evidence="13" type="ORF">T310_4169</name>
</gene>
<dbReference type="GO" id="GO:0005743">
    <property type="term" value="C:mitochondrial inner membrane"/>
    <property type="evidence" value="ECO:0007669"/>
    <property type="project" value="UniProtKB-SubCell"/>
</dbReference>
<organism evidence="13 14">
    <name type="scientific">Rasamsonia emersonii (strain ATCC 16479 / CBS 393.64 / IMI 116815)</name>
    <dbReference type="NCBI Taxonomy" id="1408163"/>
    <lineage>
        <taxon>Eukaryota</taxon>
        <taxon>Fungi</taxon>
        <taxon>Dikarya</taxon>
        <taxon>Ascomycota</taxon>
        <taxon>Pezizomycotina</taxon>
        <taxon>Eurotiomycetes</taxon>
        <taxon>Eurotiomycetidae</taxon>
        <taxon>Eurotiales</taxon>
        <taxon>Trichocomaceae</taxon>
        <taxon>Rasamsonia</taxon>
    </lineage>
</organism>
<dbReference type="PANTHER" id="PTHR10978:SF5">
    <property type="entry name" value="SUCCINATE DEHYDROGENASE CYTOCHROME B560 SUBUNIT, MITOCHONDRIAL"/>
    <property type="match status" value="1"/>
</dbReference>
<dbReference type="SUPFAM" id="SSF81343">
    <property type="entry name" value="Fumarate reductase respiratory complex transmembrane subunits"/>
    <property type="match status" value="1"/>
</dbReference>
<evidence type="ECO:0000256" key="1">
    <source>
        <dbReference type="ARBA" id="ARBA00004448"/>
    </source>
</evidence>
<proteinExistence type="inferred from homology"/>
<evidence type="ECO:0000256" key="10">
    <source>
        <dbReference type="ARBA" id="ARBA00023128"/>
    </source>
</evidence>
<dbReference type="Proteomes" id="UP000053958">
    <property type="component" value="Unassembled WGS sequence"/>
</dbReference>
<keyword evidence="13" id="KW-0560">Oxidoreductase</keyword>
<evidence type="ECO:0000256" key="5">
    <source>
        <dbReference type="ARBA" id="ARBA00022723"/>
    </source>
</evidence>
<reference evidence="13 14" key="1">
    <citation type="submission" date="2015-04" db="EMBL/GenBank/DDBJ databases">
        <authorList>
            <person name="Heijne W.H."/>
            <person name="Fedorova N.D."/>
            <person name="Nierman W.C."/>
            <person name="Vollebregt A.W."/>
            <person name="Zhao Z."/>
            <person name="Wu L."/>
            <person name="Kumar M."/>
            <person name="Stam H."/>
            <person name="van den Berg M.A."/>
            <person name="Pel H.J."/>
        </authorList>
    </citation>
    <scope>NUCLEOTIDE SEQUENCE [LARGE SCALE GENOMIC DNA]</scope>
    <source>
        <strain evidence="13 14">CBS 393.64</strain>
    </source>
</reference>
<dbReference type="Pfam" id="PF01127">
    <property type="entry name" value="Sdh_cyt"/>
    <property type="match status" value="1"/>
</dbReference>
<evidence type="ECO:0000313" key="14">
    <source>
        <dbReference type="Proteomes" id="UP000053958"/>
    </source>
</evidence>
<dbReference type="CDD" id="cd03499">
    <property type="entry name" value="SQR_TypeC_SdhC"/>
    <property type="match status" value="1"/>
</dbReference>